<evidence type="ECO:0000256" key="1">
    <source>
        <dbReference type="SAM" id="MobiDB-lite"/>
    </source>
</evidence>
<organism evidence="2 3">
    <name type="scientific">Endocarpon pusillum (strain Z07020 / HMAS-L-300199)</name>
    <name type="common">Lichen-forming fungus</name>
    <dbReference type="NCBI Taxonomy" id="1263415"/>
    <lineage>
        <taxon>Eukaryota</taxon>
        <taxon>Fungi</taxon>
        <taxon>Dikarya</taxon>
        <taxon>Ascomycota</taxon>
        <taxon>Pezizomycotina</taxon>
        <taxon>Eurotiomycetes</taxon>
        <taxon>Chaetothyriomycetidae</taxon>
        <taxon>Verrucariales</taxon>
        <taxon>Verrucariaceae</taxon>
        <taxon>Endocarpon</taxon>
    </lineage>
</organism>
<sequence>MSDKDGSPERATTRSLAGAIPTGPSARAAHERRVRRAEGTDQDSTARGPRVSPVRAPQPTLTPTALPRRSRDHTSKAPQKGNASLVGASKSLAQSPAQQVTPSLIPALASGPQPDLDLPLAVRRSRRHSSGGSGSSEKERAASIQPNQTSRSKIGTNVHLQLSGASASQPKSTGAAAAAEHDGRPANPFVGLYQDWAGAADQGSPTSQNNVNRLIAAAGSHDSCDDCLWRMFEEWDSADEEVVHAVAGAGLAASAPAMVGSVVETGAAPSNSDQEQQRGLRSKKKRTALQAIPQTELSDDEIATIIQYRDERMTWREISKKTSLSIDTLRKHRIVGHFGHSVNRSVRRFVPTEKQISDVKKYRAEGKSWCEISAVIGINEKSLRTAKDKGFFGSEDSVQRSLRRKDLTEDQVREVKRLRSVNYNWKEIVKKTGITQQVLDLRRNEGLFGPEHRLRSYQTPLSEEQISAARAGLADGKASKAVARSINVGRDAFLQYRWEGVFGDEYADAERARRRRMKKS</sequence>
<feature type="region of interest" description="Disordered" evidence="1">
    <location>
        <begin position="1"/>
        <end position="184"/>
    </location>
</feature>
<feature type="compositionally biased region" description="Polar residues" evidence="1">
    <location>
        <begin position="144"/>
        <end position="172"/>
    </location>
</feature>
<dbReference type="GeneID" id="19238174"/>
<protein>
    <submittedName>
        <fullName evidence="2">Uncharacterized protein</fullName>
    </submittedName>
</protein>
<gene>
    <name evidence="2" type="ORF">EPUS_03127</name>
</gene>
<dbReference type="Proteomes" id="UP000019373">
    <property type="component" value="Unassembled WGS sequence"/>
</dbReference>
<name>U1HVB5_ENDPU</name>
<accession>U1HVB5</accession>
<dbReference type="EMBL" id="KE720961">
    <property type="protein sequence ID" value="ERF73294.1"/>
    <property type="molecule type" value="Genomic_DNA"/>
</dbReference>
<dbReference type="RefSeq" id="XP_007801067.1">
    <property type="nucleotide sequence ID" value="XM_007802876.1"/>
</dbReference>
<feature type="compositionally biased region" description="Basic and acidic residues" evidence="1">
    <location>
        <begin position="28"/>
        <end position="39"/>
    </location>
</feature>
<feature type="compositionally biased region" description="Polar residues" evidence="1">
    <location>
        <begin position="91"/>
        <end position="102"/>
    </location>
</feature>
<feature type="compositionally biased region" description="Polar residues" evidence="1">
    <location>
        <begin position="268"/>
        <end position="279"/>
    </location>
</feature>
<feature type="region of interest" description="Disordered" evidence="1">
    <location>
        <begin position="266"/>
        <end position="287"/>
    </location>
</feature>
<feature type="compositionally biased region" description="Basic and acidic residues" evidence="1">
    <location>
        <begin position="1"/>
        <end position="12"/>
    </location>
</feature>
<proteinExistence type="predicted"/>
<dbReference type="HOGENOM" id="CLU_523766_0_0_1"/>
<evidence type="ECO:0000313" key="2">
    <source>
        <dbReference type="EMBL" id="ERF73294.1"/>
    </source>
</evidence>
<feature type="compositionally biased region" description="Low complexity" evidence="1">
    <location>
        <begin position="55"/>
        <end position="67"/>
    </location>
</feature>
<dbReference type="AlphaFoldDB" id="U1HVB5"/>
<reference evidence="3" key="1">
    <citation type="journal article" date="2014" name="BMC Genomics">
        <title>Genome characteristics reveal the impact of lichenization on lichen-forming fungus Endocarpon pusillum Hedwig (Verrucariales, Ascomycota).</title>
        <authorList>
            <person name="Wang Y.-Y."/>
            <person name="Liu B."/>
            <person name="Zhang X.-Y."/>
            <person name="Zhou Q.-M."/>
            <person name="Zhang T."/>
            <person name="Li H."/>
            <person name="Yu Y.-F."/>
            <person name="Zhang X.-L."/>
            <person name="Hao X.-Y."/>
            <person name="Wang M."/>
            <person name="Wang L."/>
            <person name="Wei J.-C."/>
        </authorList>
    </citation>
    <scope>NUCLEOTIDE SEQUENCE [LARGE SCALE GENOMIC DNA]</scope>
    <source>
        <strain evidence="3">Z07020 / HMAS-L-300199</strain>
    </source>
</reference>
<evidence type="ECO:0000313" key="3">
    <source>
        <dbReference type="Proteomes" id="UP000019373"/>
    </source>
</evidence>
<keyword evidence="3" id="KW-1185">Reference proteome</keyword>